<comment type="caution">
    <text evidence="1">The sequence shown here is derived from an EMBL/GenBank/DDBJ whole genome shotgun (WGS) entry which is preliminary data.</text>
</comment>
<name>A0ABU7S520_9ACTN</name>
<evidence type="ECO:0000313" key="2">
    <source>
        <dbReference type="Proteomes" id="UP001332243"/>
    </source>
</evidence>
<dbReference type="EMBL" id="JAZGQK010000043">
    <property type="protein sequence ID" value="MEE6263810.1"/>
    <property type="molecule type" value="Genomic_DNA"/>
</dbReference>
<keyword evidence="2" id="KW-1185">Reference proteome</keyword>
<dbReference type="Proteomes" id="UP001332243">
    <property type="component" value="Unassembled WGS sequence"/>
</dbReference>
<evidence type="ECO:0000313" key="1">
    <source>
        <dbReference type="EMBL" id="MEE6263810.1"/>
    </source>
</evidence>
<reference evidence="1 2" key="1">
    <citation type="submission" date="2024-01" db="EMBL/GenBank/DDBJ databases">
        <title>Genome insights into Plantactinospora sonchi sp. nov.</title>
        <authorList>
            <person name="Wang L."/>
        </authorList>
    </citation>
    <scope>NUCLEOTIDE SEQUENCE [LARGE SCALE GENOMIC DNA]</scope>
    <source>
        <strain evidence="1 2">NEAU-QY2</strain>
    </source>
</reference>
<gene>
    <name evidence="1" type="ORF">V1633_35720</name>
</gene>
<organism evidence="1 2">
    <name type="scientific">Plantactinospora sonchi</name>
    <dbReference type="NCBI Taxonomy" id="1544735"/>
    <lineage>
        <taxon>Bacteria</taxon>
        <taxon>Bacillati</taxon>
        <taxon>Actinomycetota</taxon>
        <taxon>Actinomycetes</taxon>
        <taxon>Micromonosporales</taxon>
        <taxon>Micromonosporaceae</taxon>
        <taxon>Plantactinospora</taxon>
    </lineage>
</organism>
<dbReference type="RefSeq" id="WP_331218604.1">
    <property type="nucleotide sequence ID" value="NZ_JAZGQK010000043.1"/>
</dbReference>
<evidence type="ECO:0008006" key="3">
    <source>
        <dbReference type="Google" id="ProtNLM"/>
    </source>
</evidence>
<accession>A0ABU7S520</accession>
<proteinExistence type="predicted"/>
<protein>
    <recommendedName>
        <fullName evidence="3">Gamma-glutamylcyclotransferase</fullName>
    </recommendedName>
</protein>
<sequence>MPYYFLIFGALHRGQLRAALAALVARSVDEIDIADEGDLERDWTAPVLCTVSPVAGQPDWQLEIYLAESVARHTEPAVGAWLADRLRTVVIYPGQELRPSAYWLVGPEGRATRARIYDDAWENGDGTEDGPVYRIDAVEHPVPTLPDLPVAPIPEVIRDHRMPTPVTDRLRALLRPWLPERVSAADVSAVQEATWRAWNRLSAWEGLVARMAAGWPPDGWYPATHYREDLELRDELVEAGPEVPEPVRAPFATALGEVDRRFETLTGDDGGGALAAELGEGYAVTTAPDRWWWRRIPDPVPWRRQPGGYRPPG</sequence>